<protein>
    <recommendedName>
        <fullName evidence="6">TTF-type domain-containing protein</fullName>
    </recommendedName>
</protein>
<organism evidence="4 5">
    <name type="scientific">Aquilegia coerulea</name>
    <name type="common">Rocky mountain columbine</name>
    <dbReference type="NCBI Taxonomy" id="218851"/>
    <lineage>
        <taxon>Eukaryota</taxon>
        <taxon>Viridiplantae</taxon>
        <taxon>Streptophyta</taxon>
        <taxon>Embryophyta</taxon>
        <taxon>Tracheophyta</taxon>
        <taxon>Spermatophyta</taxon>
        <taxon>Magnoliopsida</taxon>
        <taxon>Ranunculales</taxon>
        <taxon>Ranunculaceae</taxon>
        <taxon>Thalictroideae</taxon>
        <taxon>Aquilegia</taxon>
    </lineage>
</organism>
<feature type="region of interest" description="Disordered" evidence="1">
    <location>
        <begin position="51"/>
        <end position="89"/>
    </location>
</feature>
<dbReference type="AlphaFoldDB" id="A0A2G5F330"/>
<sequence>MDKFVIRLPRTSVPPNLEPIVSNVPKESVSVEPIVPNEPVVTNTKRCHPIVEEGSRSRIRRTSDGGESFDISSLESDPGLRKPISDYPPDEQDNIRRAYLMKGPCQPNLDFPLTAFGDQNRGFSKTWYTYYAITKQTDQARIAYKDRLEASIKVVRLLLELGLPFRGHDESEDSMTKGKFHTCLRFLVENNQEAKNVQKNTPSNAKMTAPTIQKDIVKACALETVEAIRRDMRDAYFALLVDESRDVSIKEQMVVAVRYLDKKGRIMERVVGFVHVAETTSITLKKAIENLFSMNNLSISKLRGQGYDGASNMRGEYNDLKSLILQENKYAYFIHCFAHQLQLTLVHVAKHFTPVFDFFEVISQIITLTDQLVELQLEQILKEVESGERLTGRGLNQETSLRRAAETRWGTHYESILRIISMYNAVLNLLRIIEVDGITLDSRKKAESLAYTMNTFDFVFKLHMMRKVLGITNTLSKALQKKDQDIVNAMDNVNLCKARFKYLRESGWDDLHLEVNSFCEKNEISIPNLDDTYAPPGRSRRRIDITGKHYYCHELFYEVIAHQAREFDDYFPELATKLISYFSSLDLLVLDDQLDMYYLDMTKNIEFSGLNEIGKLSIKMVETRKSLMYPQVYRLITLALILPVATATVERAFSAMKLIKSEARNRMGDGWMSDLLLTFIEKDFFWVLISRQLQNVFKTCVLVVSNCLLIID</sequence>
<dbReference type="InterPro" id="IPR055298">
    <property type="entry name" value="AtLOH3-like"/>
</dbReference>
<dbReference type="EMBL" id="KZ305019">
    <property type="protein sequence ID" value="PIA62401.1"/>
    <property type="molecule type" value="Genomic_DNA"/>
</dbReference>
<gene>
    <name evidence="4" type="ORF">AQUCO_00200418v1</name>
</gene>
<dbReference type="InterPro" id="IPR025398">
    <property type="entry name" value="DUF4371"/>
</dbReference>
<keyword evidence="5" id="KW-1185">Reference proteome</keyword>
<dbReference type="Pfam" id="PF14291">
    <property type="entry name" value="DUF4371"/>
    <property type="match status" value="1"/>
</dbReference>
<reference evidence="4 5" key="1">
    <citation type="submission" date="2017-09" db="EMBL/GenBank/DDBJ databases">
        <title>WGS assembly of Aquilegia coerulea Goldsmith.</title>
        <authorList>
            <person name="Hodges S."/>
            <person name="Kramer E."/>
            <person name="Nordborg M."/>
            <person name="Tomkins J."/>
            <person name="Borevitz J."/>
            <person name="Derieg N."/>
            <person name="Yan J."/>
            <person name="Mihaltcheva S."/>
            <person name="Hayes R.D."/>
            <person name="Rokhsar D."/>
        </authorList>
    </citation>
    <scope>NUCLEOTIDE SEQUENCE [LARGE SCALE GENOMIC DNA]</scope>
    <source>
        <strain evidence="5">cv. Goldsmith</strain>
    </source>
</reference>
<name>A0A2G5F330_AQUCA</name>
<evidence type="ECO:0000259" key="3">
    <source>
        <dbReference type="Pfam" id="PF14291"/>
    </source>
</evidence>
<dbReference type="PANTHER" id="PTHR11697:SF230">
    <property type="entry name" value="ZINC FINGER, MYM DOMAIN CONTAINING 1"/>
    <property type="match status" value="1"/>
</dbReference>
<evidence type="ECO:0000256" key="1">
    <source>
        <dbReference type="SAM" id="MobiDB-lite"/>
    </source>
</evidence>
<dbReference type="InterPro" id="IPR008906">
    <property type="entry name" value="HATC_C_dom"/>
</dbReference>
<evidence type="ECO:0000313" key="5">
    <source>
        <dbReference type="Proteomes" id="UP000230069"/>
    </source>
</evidence>
<dbReference type="InterPro" id="IPR012337">
    <property type="entry name" value="RNaseH-like_sf"/>
</dbReference>
<dbReference type="Proteomes" id="UP000230069">
    <property type="component" value="Unassembled WGS sequence"/>
</dbReference>
<evidence type="ECO:0008006" key="6">
    <source>
        <dbReference type="Google" id="ProtNLM"/>
    </source>
</evidence>
<feature type="domain" description="HAT C-terminal dimerisation" evidence="2">
    <location>
        <begin position="624"/>
        <end position="681"/>
    </location>
</feature>
<accession>A0A2G5F330</accession>
<dbReference type="GO" id="GO:0046983">
    <property type="term" value="F:protein dimerization activity"/>
    <property type="evidence" value="ECO:0007669"/>
    <property type="project" value="InterPro"/>
</dbReference>
<proteinExistence type="predicted"/>
<evidence type="ECO:0000313" key="4">
    <source>
        <dbReference type="EMBL" id="PIA62401.1"/>
    </source>
</evidence>
<evidence type="ECO:0000259" key="2">
    <source>
        <dbReference type="Pfam" id="PF05699"/>
    </source>
</evidence>
<feature type="compositionally biased region" description="Basic and acidic residues" evidence="1">
    <location>
        <begin position="51"/>
        <end position="64"/>
    </location>
</feature>
<feature type="domain" description="DUF4371" evidence="3">
    <location>
        <begin position="131"/>
        <end position="318"/>
    </location>
</feature>
<dbReference type="PANTHER" id="PTHR11697">
    <property type="entry name" value="GENERAL TRANSCRIPTION FACTOR 2-RELATED ZINC FINGER PROTEIN"/>
    <property type="match status" value="1"/>
</dbReference>
<dbReference type="InParanoid" id="A0A2G5F330"/>
<dbReference type="SUPFAM" id="SSF53098">
    <property type="entry name" value="Ribonuclease H-like"/>
    <property type="match status" value="1"/>
</dbReference>
<dbReference type="Pfam" id="PF05699">
    <property type="entry name" value="Dimer_Tnp_hAT"/>
    <property type="match status" value="1"/>
</dbReference>
<dbReference type="OrthoDB" id="10029684at2759"/>